<feature type="compositionally biased region" description="Basic and acidic residues" evidence="1">
    <location>
        <begin position="143"/>
        <end position="152"/>
    </location>
</feature>
<dbReference type="AlphaFoldDB" id="A0A0L0ST87"/>
<accession>A0A0L0ST87</accession>
<keyword evidence="3" id="KW-1185">Reference proteome</keyword>
<feature type="compositionally biased region" description="Acidic residues" evidence="1">
    <location>
        <begin position="159"/>
        <end position="168"/>
    </location>
</feature>
<reference evidence="3" key="2">
    <citation type="submission" date="2009-11" db="EMBL/GenBank/DDBJ databases">
        <title>The Genome Sequence of Allomyces macrogynus strain ATCC 38327.</title>
        <authorList>
            <consortium name="The Broad Institute Genome Sequencing Platform"/>
            <person name="Russ C."/>
            <person name="Cuomo C."/>
            <person name="Shea T."/>
            <person name="Young S.K."/>
            <person name="Zeng Q."/>
            <person name="Koehrsen M."/>
            <person name="Haas B."/>
            <person name="Borodovsky M."/>
            <person name="Guigo R."/>
            <person name="Alvarado L."/>
            <person name="Berlin A."/>
            <person name="Borenstein D."/>
            <person name="Chen Z."/>
            <person name="Engels R."/>
            <person name="Freedman E."/>
            <person name="Gellesch M."/>
            <person name="Goldberg J."/>
            <person name="Griggs A."/>
            <person name="Gujja S."/>
            <person name="Heiman D."/>
            <person name="Hepburn T."/>
            <person name="Howarth C."/>
            <person name="Jen D."/>
            <person name="Larson L."/>
            <person name="Lewis B."/>
            <person name="Mehta T."/>
            <person name="Park D."/>
            <person name="Pearson M."/>
            <person name="Roberts A."/>
            <person name="Saif S."/>
            <person name="Shenoy N."/>
            <person name="Sisk P."/>
            <person name="Stolte C."/>
            <person name="Sykes S."/>
            <person name="Walk T."/>
            <person name="White J."/>
            <person name="Yandava C."/>
            <person name="Burger G."/>
            <person name="Gray M.W."/>
            <person name="Holland P.W.H."/>
            <person name="King N."/>
            <person name="Lang F.B.F."/>
            <person name="Roger A.J."/>
            <person name="Ruiz-Trillo I."/>
            <person name="Lander E."/>
            <person name="Nusbaum C."/>
        </authorList>
    </citation>
    <scope>NUCLEOTIDE SEQUENCE [LARGE SCALE GENOMIC DNA]</scope>
    <source>
        <strain evidence="3">ATCC 38327</strain>
    </source>
</reference>
<sequence length="305" mass="31882">MSGTRAAAAAAAVADVPADGDTDQAPCNAGVSDFARVIAPLPVLPPCRPSQNDSPGAVTGRPLTKTRPARRVSRSPSPSPPLYSNMLKVDGRAPPPPADQLVLFGGRHLRSPTDDLITGTVLWLPPLAEDVVAGNDGGCINVKVKDNADSSDRSSGSESDSDSDDDDASPPSKSTMSLPSLASTTADTPARGTTRSTTRIPGGRGRARITLSVPSLLPSSRGAPERTVKPTSGPANVTFHAASLLSLDDQLRVGALTRRVPWLGNLFRRTPRTSSTKSPSLLARAARSMWPASPSPRTRPRTRRP</sequence>
<dbReference type="VEuPathDB" id="FungiDB:AMAG_19187"/>
<dbReference type="EMBL" id="GG745348">
    <property type="protein sequence ID" value="KNE65595.1"/>
    <property type="molecule type" value="Genomic_DNA"/>
</dbReference>
<evidence type="ECO:0000313" key="2">
    <source>
        <dbReference type="EMBL" id="KNE65595.1"/>
    </source>
</evidence>
<gene>
    <name evidence="2" type="ORF">AMAG_19187</name>
</gene>
<feature type="region of interest" description="Disordered" evidence="1">
    <location>
        <begin position="142"/>
        <end position="234"/>
    </location>
</feature>
<reference evidence="2 3" key="1">
    <citation type="submission" date="2009-11" db="EMBL/GenBank/DDBJ databases">
        <title>Annotation of Allomyces macrogynus ATCC 38327.</title>
        <authorList>
            <consortium name="The Broad Institute Genome Sequencing Platform"/>
            <person name="Russ C."/>
            <person name="Cuomo C."/>
            <person name="Burger G."/>
            <person name="Gray M.W."/>
            <person name="Holland P.W.H."/>
            <person name="King N."/>
            <person name="Lang F.B.F."/>
            <person name="Roger A.J."/>
            <person name="Ruiz-Trillo I."/>
            <person name="Young S.K."/>
            <person name="Zeng Q."/>
            <person name="Gargeya S."/>
            <person name="Fitzgerald M."/>
            <person name="Haas B."/>
            <person name="Abouelleil A."/>
            <person name="Alvarado L."/>
            <person name="Arachchi H.M."/>
            <person name="Berlin A."/>
            <person name="Chapman S.B."/>
            <person name="Gearin G."/>
            <person name="Goldberg J."/>
            <person name="Griggs A."/>
            <person name="Gujja S."/>
            <person name="Hansen M."/>
            <person name="Heiman D."/>
            <person name="Howarth C."/>
            <person name="Larimer J."/>
            <person name="Lui A."/>
            <person name="MacDonald P.J.P."/>
            <person name="McCowen C."/>
            <person name="Montmayeur A."/>
            <person name="Murphy C."/>
            <person name="Neiman D."/>
            <person name="Pearson M."/>
            <person name="Priest M."/>
            <person name="Roberts A."/>
            <person name="Saif S."/>
            <person name="Shea T."/>
            <person name="Sisk P."/>
            <person name="Stolte C."/>
            <person name="Sykes S."/>
            <person name="Wortman J."/>
            <person name="Nusbaum C."/>
            <person name="Birren B."/>
        </authorList>
    </citation>
    <scope>NUCLEOTIDE SEQUENCE [LARGE SCALE GENOMIC DNA]</scope>
    <source>
        <strain evidence="2 3">ATCC 38327</strain>
    </source>
</reference>
<dbReference type="Proteomes" id="UP000054350">
    <property type="component" value="Unassembled WGS sequence"/>
</dbReference>
<feature type="region of interest" description="Disordered" evidence="1">
    <location>
        <begin position="269"/>
        <end position="305"/>
    </location>
</feature>
<feature type="region of interest" description="Disordered" evidence="1">
    <location>
        <begin position="42"/>
        <end position="99"/>
    </location>
</feature>
<protein>
    <submittedName>
        <fullName evidence="2">Uncharacterized protein</fullName>
    </submittedName>
</protein>
<evidence type="ECO:0000313" key="3">
    <source>
        <dbReference type="Proteomes" id="UP000054350"/>
    </source>
</evidence>
<organism evidence="2 3">
    <name type="scientific">Allomyces macrogynus (strain ATCC 38327)</name>
    <name type="common">Allomyces javanicus var. macrogynus</name>
    <dbReference type="NCBI Taxonomy" id="578462"/>
    <lineage>
        <taxon>Eukaryota</taxon>
        <taxon>Fungi</taxon>
        <taxon>Fungi incertae sedis</taxon>
        <taxon>Blastocladiomycota</taxon>
        <taxon>Blastocladiomycetes</taxon>
        <taxon>Blastocladiales</taxon>
        <taxon>Blastocladiaceae</taxon>
        <taxon>Allomyces</taxon>
    </lineage>
</organism>
<feature type="compositionally biased region" description="Low complexity" evidence="1">
    <location>
        <begin position="1"/>
        <end position="19"/>
    </location>
</feature>
<evidence type="ECO:0000256" key="1">
    <source>
        <dbReference type="SAM" id="MobiDB-lite"/>
    </source>
</evidence>
<name>A0A0L0ST87_ALLM3</name>
<feature type="region of interest" description="Disordered" evidence="1">
    <location>
        <begin position="1"/>
        <end position="28"/>
    </location>
</feature>
<proteinExistence type="predicted"/>
<feature type="compositionally biased region" description="Polar residues" evidence="1">
    <location>
        <begin position="175"/>
        <end position="199"/>
    </location>
</feature>